<proteinExistence type="predicted"/>
<gene>
    <name evidence="2" type="ORF">BJZ21_003256</name>
</gene>
<feature type="chain" id="PRO_5038822539" description="Lipoprotein" evidence="1">
    <location>
        <begin position="23"/>
        <end position="157"/>
    </location>
</feature>
<dbReference type="AlphaFoldDB" id="A0A7Y9E8Q2"/>
<accession>A0A7Y9E8Q2</accession>
<protein>
    <recommendedName>
        <fullName evidence="4">Lipoprotein</fullName>
    </recommendedName>
</protein>
<organism evidence="2 3">
    <name type="scientific">Nocardioides panaciterrulae</name>
    <dbReference type="NCBI Taxonomy" id="661492"/>
    <lineage>
        <taxon>Bacteria</taxon>
        <taxon>Bacillati</taxon>
        <taxon>Actinomycetota</taxon>
        <taxon>Actinomycetes</taxon>
        <taxon>Propionibacteriales</taxon>
        <taxon>Nocardioidaceae</taxon>
        <taxon>Nocardioides</taxon>
    </lineage>
</organism>
<comment type="caution">
    <text evidence="2">The sequence shown here is derived from an EMBL/GenBank/DDBJ whole genome shotgun (WGS) entry which is preliminary data.</text>
</comment>
<sequence length="157" mass="15306">MAHRLLAVLLAATLFGLALVLAACSSDNNSTTSPSTTSSAGTASTAPGGTTAVCDSLDALRADVKAMSSAGTLAEFQAGFQDAQKDFADLKPAASAAYGPDVDAVQAALKDFGTALDNAGQGGAGNTLQQLGTAAVQVGTAVQQLVTDVPCGPSSSG</sequence>
<feature type="signal peptide" evidence="1">
    <location>
        <begin position="1"/>
        <end position="22"/>
    </location>
</feature>
<keyword evidence="1" id="KW-0732">Signal</keyword>
<evidence type="ECO:0000313" key="3">
    <source>
        <dbReference type="Proteomes" id="UP000535511"/>
    </source>
</evidence>
<dbReference type="Proteomes" id="UP000535511">
    <property type="component" value="Unassembled WGS sequence"/>
</dbReference>
<dbReference type="EMBL" id="JACCBG010000001">
    <property type="protein sequence ID" value="NYD43173.1"/>
    <property type="molecule type" value="Genomic_DNA"/>
</dbReference>
<name>A0A7Y9E8Q2_9ACTN</name>
<dbReference type="PROSITE" id="PS51257">
    <property type="entry name" value="PROKAR_LIPOPROTEIN"/>
    <property type="match status" value="1"/>
</dbReference>
<dbReference type="RefSeq" id="WP_179664725.1">
    <property type="nucleotide sequence ID" value="NZ_JACCBG010000001.1"/>
</dbReference>
<evidence type="ECO:0008006" key="4">
    <source>
        <dbReference type="Google" id="ProtNLM"/>
    </source>
</evidence>
<keyword evidence="3" id="KW-1185">Reference proteome</keyword>
<reference evidence="2 3" key="1">
    <citation type="submission" date="2020-07" db="EMBL/GenBank/DDBJ databases">
        <title>Sequencing the genomes of 1000 actinobacteria strains.</title>
        <authorList>
            <person name="Klenk H.-P."/>
        </authorList>
    </citation>
    <scope>NUCLEOTIDE SEQUENCE [LARGE SCALE GENOMIC DNA]</scope>
    <source>
        <strain evidence="2 3">DSM 21350</strain>
    </source>
</reference>
<evidence type="ECO:0000313" key="2">
    <source>
        <dbReference type="EMBL" id="NYD43173.1"/>
    </source>
</evidence>
<evidence type="ECO:0000256" key="1">
    <source>
        <dbReference type="SAM" id="SignalP"/>
    </source>
</evidence>